<evidence type="ECO:0000256" key="1">
    <source>
        <dbReference type="ARBA" id="ARBA00023239"/>
    </source>
</evidence>
<accession>A0A366H2J5</accession>
<dbReference type="SMART" id="SM01130">
    <property type="entry name" value="DHDPS"/>
    <property type="match status" value="1"/>
</dbReference>
<comment type="caution">
    <text evidence="2">The sequence shown here is derived from an EMBL/GenBank/DDBJ whole genome shotgun (WGS) entry which is preliminary data.</text>
</comment>
<evidence type="ECO:0000313" key="3">
    <source>
        <dbReference type="Proteomes" id="UP000253426"/>
    </source>
</evidence>
<dbReference type="RefSeq" id="WP_113962067.1">
    <property type="nucleotide sequence ID" value="NZ_QNRR01000018.1"/>
</dbReference>
<dbReference type="Proteomes" id="UP000253426">
    <property type="component" value="Unassembled WGS sequence"/>
</dbReference>
<dbReference type="InterPro" id="IPR013785">
    <property type="entry name" value="Aldolase_TIM"/>
</dbReference>
<protein>
    <submittedName>
        <fullName evidence="2">Dihydrodipicolinate synthase/N-acetylneuraminate lyase</fullName>
    </submittedName>
</protein>
<sequence>MSARNRELIRHAADLKPDTPWSDTIWAWTPEESLVDHQTKARLCVATLLPFQDKKPDWDGFIRSIAWMRDSAAHYGVEVAFVLNADTGYIFDLSLDEYREVLKRFREAFPDQRFLAGVTGPDAGATEFKAERYLPMLEAVQQYDNCEAMLMTSRTLNVLDPERRRDAYFQIAEHLTVPGIVHALEPSFVPWATPYEPWLLHELAQHPKFVGGKISTLDEPHFLYWAAMCKGLNLDFAPHSGDDFGICTAIRLGLPLLIGAGVSACPLICAARDMWLDDSCPAKTHRTGLGSGFDTRVYKLFEAIQSFEDLVFRLDERMSASAYKHSTAHVLHALGLIASPEAHPNCKDLRGGNEAARMAEAMRRPLRMAQRLGVPDFPSNS</sequence>
<proteinExistence type="predicted"/>
<dbReference type="Gene3D" id="3.20.20.70">
    <property type="entry name" value="Aldolase class I"/>
    <property type="match status" value="1"/>
</dbReference>
<name>A0A366H2J5_9BACT</name>
<dbReference type="EMBL" id="QNRR01000018">
    <property type="protein sequence ID" value="RBP36122.1"/>
    <property type="molecule type" value="Genomic_DNA"/>
</dbReference>
<dbReference type="AlphaFoldDB" id="A0A366H2J5"/>
<keyword evidence="3" id="KW-1185">Reference proteome</keyword>
<gene>
    <name evidence="2" type="ORF">DES53_11872</name>
</gene>
<evidence type="ECO:0000313" key="2">
    <source>
        <dbReference type="EMBL" id="RBP36122.1"/>
    </source>
</evidence>
<dbReference type="InterPro" id="IPR002220">
    <property type="entry name" value="DapA-like"/>
</dbReference>
<reference evidence="2 3" key="1">
    <citation type="submission" date="2018-06" db="EMBL/GenBank/DDBJ databases">
        <title>Genomic Encyclopedia of Type Strains, Phase IV (KMG-IV): sequencing the most valuable type-strain genomes for metagenomic binning, comparative biology and taxonomic classification.</title>
        <authorList>
            <person name="Goeker M."/>
        </authorList>
    </citation>
    <scope>NUCLEOTIDE SEQUENCE [LARGE SCALE GENOMIC DNA]</scope>
    <source>
        <strain evidence="2 3">DSM 25532</strain>
    </source>
</reference>
<organism evidence="2 3">
    <name type="scientific">Roseimicrobium gellanilyticum</name>
    <dbReference type="NCBI Taxonomy" id="748857"/>
    <lineage>
        <taxon>Bacteria</taxon>
        <taxon>Pseudomonadati</taxon>
        <taxon>Verrucomicrobiota</taxon>
        <taxon>Verrucomicrobiia</taxon>
        <taxon>Verrucomicrobiales</taxon>
        <taxon>Verrucomicrobiaceae</taxon>
        <taxon>Roseimicrobium</taxon>
    </lineage>
</organism>
<keyword evidence="1 2" id="KW-0456">Lyase</keyword>
<dbReference type="OrthoDB" id="178448at2"/>
<dbReference type="SUPFAM" id="SSF51569">
    <property type="entry name" value="Aldolase"/>
    <property type="match status" value="1"/>
</dbReference>
<dbReference type="GO" id="GO:0016829">
    <property type="term" value="F:lyase activity"/>
    <property type="evidence" value="ECO:0007669"/>
    <property type="project" value="UniProtKB-KW"/>
</dbReference>